<dbReference type="Proteomes" id="UP000008888">
    <property type="component" value="Chromosome"/>
</dbReference>
<evidence type="ECO:0000313" key="2">
    <source>
        <dbReference type="Proteomes" id="UP000008888"/>
    </source>
</evidence>
<protein>
    <submittedName>
        <fullName evidence="1">Uncharacterized protein</fullName>
    </submittedName>
</protein>
<accession>F9ZX14</accession>
<name>F9ZX14_METMM</name>
<reference evidence="1 2" key="1">
    <citation type="journal article" date="2011" name="J. Bacteriol.">
        <title>Complete Genome Sequence of the Aerobic Marine Methanotroph Methylomonas methanica MC09.</title>
        <authorList>
            <person name="Boden R."/>
            <person name="Cunliffe M."/>
            <person name="Scanlan J."/>
            <person name="Moussard H."/>
            <person name="Kits K.D."/>
            <person name="Klotz M.G."/>
            <person name="Jetten M.S."/>
            <person name="Vuilleumier S."/>
            <person name="Han J."/>
            <person name="Peters L."/>
            <person name="Mikhailova N."/>
            <person name="Teshima H."/>
            <person name="Tapia R."/>
            <person name="Kyrpides N."/>
            <person name="Ivanova N."/>
            <person name="Pagani I."/>
            <person name="Cheng J.F."/>
            <person name="Goodwin L."/>
            <person name="Han C."/>
            <person name="Hauser L."/>
            <person name="Land M.L."/>
            <person name="Lapidus A."/>
            <person name="Lucas S."/>
            <person name="Pitluck S."/>
            <person name="Woyke T."/>
            <person name="Stein L."/>
            <person name="Murrell J.C."/>
        </authorList>
    </citation>
    <scope>NUCLEOTIDE SEQUENCE [LARGE SCALE GENOMIC DNA]</scope>
    <source>
        <strain evidence="1 2">MC09</strain>
    </source>
</reference>
<dbReference type="EMBL" id="CP002738">
    <property type="protein sequence ID" value="AEF98475.1"/>
    <property type="molecule type" value="Genomic_DNA"/>
</dbReference>
<reference key="2">
    <citation type="submission" date="2011-05" db="EMBL/GenBank/DDBJ databases">
        <title>Complete genome sequence of the aerobic marine methanotroph Methylomonas methanica MC09.</title>
        <authorList>
            <person name="Boden R."/>
            <person name="Cunliffe M."/>
            <person name="Scanlan J."/>
            <person name="Moussard H."/>
            <person name="Kits K.D."/>
            <person name="Klotz M."/>
            <person name="Jetten M."/>
            <person name="Vuilleumier S."/>
            <person name="Han J."/>
            <person name="Peters L."/>
            <person name="Mikhailova N."/>
            <person name="Teshima H."/>
            <person name="Tapia R."/>
            <person name="Kyrpides N."/>
            <person name="Ivanova N."/>
            <person name="Pagani I."/>
            <person name="Cheng J.-F."/>
            <person name="Goodwin L."/>
            <person name="Han C."/>
            <person name="Hauser L."/>
            <person name="Land M."/>
            <person name="Lapidus A."/>
            <person name="Lucas S."/>
            <person name="Pitluck S."/>
            <person name="Woyke T."/>
            <person name="Stein L.Y."/>
            <person name="Murrell C."/>
        </authorList>
    </citation>
    <scope>NUCLEOTIDE SEQUENCE</scope>
    <source>
        <strain>MC09</strain>
    </source>
</reference>
<dbReference type="STRING" id="857087.Metme_0018"/>
<sequence>MLKILWVEDQLGGKQTELFGDRPVTLITNFDEAEGKINSAIDEFDIVVLDIDLDQSEVTDNVRKHATSYELEASEFLKESGMTLFLTLLENGFPKERIVFLTANSDKKTDLLDKLQRSHEKKDFDSVDSILDEIQNGLSDEKVDEYQKLINAGDMVRLVSYLKESYAETSQSETPNTYNRFCDAYKRCRIQPPEAINKNLNDVKKHISEWLDEHEENQYLVLRRGIIEGCQQLKELKDKLRFSKFSVEGKAAFLDADDYLDALEKFLPLREPNNKATLYKHFIRTLAHEWEESVEPKKFDDDQVTFAFSWIMKMTRNWMAHNSTAIFNNLSERDLAYLFICNMRAIFELSEEIMEYEKILLSLFSKGEEGEAIENSGLIIKEKRIPLVKYYVSYFNQKTKRTQVHNILHDLQNNKSKLKAKGDDFFITGLYHSFWFLTSEHDDKKDKAVENNRNPNQVYISRHYTFYLFDYCKSEFLFNFSSHIYHRSFPEA</sequence>
<evidence type="ECO:0000313" key="1">
    <source>
        <dbReference type="EMBL" id="AEF98475.1"/>
    </source>
</evidence>
<dbReference type="KEGG" id="mmt:Metme_0018"/>
<proteinExistence type="predicted"/>
<gene>
    <name evidence="1" type="ordered locus">Metme_0018</name>
</gene>
<keyword evidence="2" id="KW-1185">Reference proteome</keyword>
<dbReference type="HOGENOM" id="CLU_554130_0_0_6"/>
<dbReference type="AlphaFoldDB" id="F9ZX14"/>
<reference evidence="2" key="3">
    <citation type="submission" date="2011-05" db="EMBL/GenBank/DDBJ databases">
        <title>Complete sequence of Methylomonas methanica MC09.</title>
        <authorList>
            <consortium name="US DOE Joint Genome Institute"/>
            <person name="Lucas S."/>
            <person name="Han J."/>
            <person name="Lapidus A."/>
            <person name="Cheng J.-F."/>
            <person name="Goodwin L."/>
            <person name="Pitluck S."/>
            <person name="Peters L."/>
            <person name="Mikhailova N."/>
            <person name="Teshima H."/>
            <person name="Han C."/>
            <person name="Tapia R."/>
            <person name="Land M."/>
            <person name="Hauser L."/>
            <person name="Kyrpides N."/>
            <person name="Ivanova N."/>
            <person name="Pagani I."/>
            <person name="Stein L."/>
            <person name="Woyke T."/>
        </authorList>
    </citation>
    <scope>NUCLEOTIDE SEQUENCE [LARGE SCALE GENOMIC DNA]</scope>
    <source>
        <strain evidence="2">MC09</strain>
    </source>
</reference>
<organism evidence="1 2">
    <name type="scientific">Methylomonas methanica (strain DSM 25384 / MC09)</name>
    <dbReference type="NCBI Taxonomy" id="857087"/>
    <lineage>
        <taxon>Bacteria</taxon>
        <taxon>Pseudomonadati</taxon>
        <taxon>Pseudomonadota</taxon>
        <taxon>Gammaproteobacteria</taxon>
        <taxon>Methylococcales</taxon>
        <taxon>Methylococcaceae</taxon>
        <taxon>Methylomonas</taxon>
    </lineage>
</organism>
<dbReference type="RefSeq" id="WP_013816748.1">
    <property type="nucleotide sequence ID" value="NC_015572.1"/>
</dbReference>